<evidence type="ECO:0000313" key="4">
    <source>
        <dbReference type="Proteomes" id="UP001465976"/>
    </source>
</evidence>
<organism evidence="3 4">
    <name type="scientific">Marasmius crinis-equi</name>
    <dbReference type="NCBI Taxonomy" id="585013"/>
    <lineage>
        <taxon>Eukaryota</taxon>
        <taxon>Fungi</taxon>
        <taxon>Dikarya</taxon>
        <taxon>Basidiomycota</taxon>
        <taxon>Agaricomycotina</taxon>
        <taxon>Agaricomycetes</taxon>
        <taxon>Agaricomycetidae</taxon>
        <taxon>Agaricales</taxon>
        <taxon>Marasmiineae</taxon>
        <taxon>Marasmiaceae</taxon>
        <taxon>Marasmius</taxon>
    </lineage>
</organism>
<evidence type="ECO:0000313" key="3">
    <source>
        <dbReference type="EMBL" id="KAL0568501.1"/>
    </source>
</evidence>
<accession>A0ABR3EZY3</accession>
<name>A0ABR3EZY3_9AGAR</name>
<feature type="region of interest" description="Disordered" evidence="1">
    <location>
        <begin position="1"/>
        <end position="48"/>
    </location>
</feature>
<dbReference type="Proteomes" id="UP001465976">
    <property type="component" value="Unassembled WGS sequence"/>
</dbReference>
<evidence type="ECO:0000256" key="1">
    <source>
        <dbReference type="SAM" id="MobiDB-lite"/>
    </source>
</evidence>
<keyword evidence="4" id="KW-1185">Reference proteome</keyword>
<keyword evidence="2" id="KW-1133">Transmembrane helix</keyword>
<gene>
    <name evidence="3" type="ORF">V5O48_013481</name>
</gene>
<reference evidence="3 4" key="1">
    <citation type="submission" date="2024-02" db="EMBL/GenBank/DDBJ databases">
        <title>A draft genome for the cacao thread blight pathogen Marasmius crinis-equi.</title>
        <authorList>
            <person name="Cohen S.P."/>
            <person name="Baruah I.K."/>
            <person name="Amoako-Attah I."/>
            <person name="Bukari Y."/>
            <person name="Meinhardt L.W."/>
            <person name="Bailey B.A."/>
        </authorList>
    </citation>
    <scope>NUCLEOTIDE SEQUENCE [LARGE SCALE GENOMIC DNA]</scope>
    <source>
        <strain evidence="3 4">GH-76</strain>
    </source>
</reference>
<keyword evidence="2" id="KW-0812">Transmembrane</keyword>
<dbReference type="EMBL" id="JBAHYK010001324">
    <property type="protein sequence ID" value="KAL0568501.1"/>
    <property type="molecule type" value="Genomic_DNA"/>
</dbReference>
<sequence length="393" mass="43911">MNQNTSGSREAEEAQPFQSRQKTEEEQTEYPGTEHQVEPSNLPVVSTGWEGRNQDVVPIVGKKGRIPENRLYALDKLVGPGSFDFELIKHKKGVTKYITSSECLKIMAVSVPSPVQDPTWQPAMKDAAKSCWEWREECRFADDQGRRGPFDALYCGMSIGNGQLEPMVLSDQGTRNLKVLDKVRKHAAFRRIAGWMTVCFACWAPLLFQYYLLIVTELLKHHTGLELPFDNAVFAAFAINFGPQTVCLPHCDPKNLAFGWCAITALGDFDYHKGGHLVLWDLGIVLEFPPGKFSCQSFLHFGSEVTSFSGSTIFIPSAVICHSNTTIAPGEERFSFTMYSAGGLFRWVEHGFQLEYKYRKTVEAVKNAAKDGARWVSGLSLFSTFAELKALAV</sequence>
<dbReference type="Gene3D" id="3.60.130.30">
    <property type="match status" value="1"/>
</dbReference>
<proteinExistence type="predicted"/>
<evidence type="ECO:0000256" key="2">
    <source>
        <dbReference type="SAM" id="Phobius"/>
    </source>
</evidence>
<feature type="transmembrane region" description="Helical" evidence="2">
    <location>
        <begin position="192"/>
        <end position="213"/>
    </location>
</feature>
<comment type="caution">
    <text evidence="3">The sequence shown here is derived from an EMBL/GenBank/DDBJ whole genome shotgun (WGS) entry which is preliminary data.</text>
</comment>
<keyword evidence="2" id="KW-0472">Membrane</keyword>
<protein>
    <submittedName>
        <fullName evidence="3">Uncharacterized protein</fullName>
    </submittedName>
</protein>